<dbReference type="eggNOG" id="ENOG502S039">
    <property type="taxonomic scope" value="Eukaryota"/>
</dbReference>
<dbReference type="SUPFAM" id="SSF52833">
    <property type="entry name" value="Thioredoxin-like"/>
    <property type="match status" value="1"/>
</dbReference>
<dbReference type="InterPro" id="IPR036249">
    <property type="entry name" value="Thioredoxin-like_sf"/>
</dbReference>
<proteinExistence type="predicted"/>
<evidence type="ECO:0000259" key="3">
    <source>
        <dbReference type="Pfam" id="PF25907"/>
    </source>
</evidence>
<dbReference type="OrthoDB" id="202840at2759"/>
<feature type="compositionally biased region" description="Low complexity" evidence="1">
    <location>
        <begin position="154"/>
        <end position="167"/>
    </location>
</feature>
<feature type="domain" description="DUF7962" evidence="3">
    <location>
        <begin position="119"/>
        <end position="260"/>
    </location>
</feature>
<feature type="region of interest" description="Disordered" evidence="1">
    <location>
        <begin position="145"/>
        <end position="167"/>
    </location>
</feature>
<dbReference type="Pfam" id="PF13417">
    <property type="entry name" value="GST_N_3"/>
    <property type="match status" value="1"/>
</dbReference>
<dbReference type="VEuPathDB" id="FungiDB:F503_00156"/>
<dbReference type="Gene3D" id="3.40.30.110">
    <property type="match status" value="2"/>
</dbReference>
<dbReference type="STRING" id="1262450.S3BWT0"/>
<dbReference type="AlphaFoldDB" id="S3BWT0"/>
<protein>
    <submittedName>
        <fullName evidence="4">Glutathione s-transferase</fullName>
    </submittedName>
</protein>
<dbReference type="GO" id="GO:0016740">
    <property type="term" value="F:transferase activity"/>
    <property type="evidence" value="ECO:0007669"/>
    <property type="project" value="UniProtKB-KW"/>
</dbReference>
<dbReference type="SUPFAM" id="SSF47616">
    <property type="entry name" value="GST C-terminal domain-like"/>
    <property type="match status" value="1"/>
</dbReference>
<dbReference type="CDD" id="cd00570">
    <property type="entry name" value="GST_N_family"/>
    <property type="match status" value="1"/>
</dbReference>
<keyword evidence="5" id="KW-1185">Reference proteome</keyword>
<dbReference type="InterPro" id="IPR004045">
    <property type="entry name" value="Glutathione_S-Trfase_N"/>
</dbReference>
<gene>
    <name evidence="4" type="ORF">F503_00156</name>
</gene>
<dbReference type="CDD" id="cd00299">
    <property type="entry name" value="GST_C_family"/>
    <property type="match status" value="1"/>
</dbReference>
<evidence type="ECO:0000256" key="1">
    <source>
        <dbReference type="SAM" id="MobiDB-lite"/>
    </source>
</evidence>
<dbReference type="EMBL" id="KE148158">
    <property type="protein sequence ID" value="EPE05002.1"/>
    <property type="molecule type" value="Genomic_DNA"/>
</dbReference>
<dbReference type="Proteomes" id="UP000016923">
    <property type="component" value="Unassembled WGS sequence"/>
</dbReference>
<dbReference type="OMA" id="IPYTQCL"/>
<evidence type="ECO:0000313" key="4">
    <source>
        <dbReference type="EMBL" id="EPE05002.1"/>
    </source>
</evidence>
<keyword evidence="4" id="KW-0808">Transferase</keyword>
<evidence type="ECO:0000259" key="2">
    <source>
        <dbReference type="Pfam" id="PF13417"/>
    </source>
</evidence>
<organism evidence="4 5">
    <name type="scientific">Ophiostoma piceae (strain UAMH 11346)</name>
    <name type="common">Sap stain fungus</name>
    <dbReference type="NCBI Taxonomy" id="1262450"/>
    <lineage>
        <taxon>Eukaryota</taxon>
        <taxon>Fungi</taxon>
        <taxon>Dikarya</taxon>
        <taxon>Ascomycota</taxon>
        <taxon>Pezizomycotina</taxon>
        <taxon>Sordariomycetes</taxon>
        <taxon>Sordariomycetidae</taxon>
        <taxon>Ophiostomatales</taxon>
        <taxon>Ophiostomataceae</taxon>
        <taxon>Ophiostoma</taxon>
    </lineage>
</organism>
<sequence length="371" mass="40251">MSTPLITFYHYAFSPYARRIQWYLALRGLPFSECIQPPTLPRPDLARLGVRHRRIPVVAIDRDVYLDTRLILRKLEAIEGTDTVKPPLGVDANGSLELLALERLLDILTVDTNVFLDTARLIPANVPVMKDPAFGRDRADFLGTPLSAKPPKPAAADTRSASSAPPASKALVRAESLAEIRHAASILETSLLADGRDWILKTAAPSLADIEAIWPFHWLTTMPGAFEDGASPAPALSPEQFPRLFAWIGRFNAALKAARKSATQPKPKRVDGAQAAEAIWASEAKDSAEGVDGNDPVARAAGLQVGQQAVVWPIDTGTLHKDVGRLVRLTADEAVVEVSAPESSQSVFLHAPRHMFRVRPQAEAASKDAKL</sequence>
<dbReference type="Pfam" id="PF25907">
    <property type="entry name" value="DUF7962"/>
    <property type="match status" value="1"/>
</dbReference>
<evidence type="ECO:0000313" key="5">
    <source>
        <dbReference type="Proteomes" id="UP000016923"/>
    </source>
</evidence>
<dbReference type="InterPro" id="IPR058268">
    <property type="entry name" value="DUF7962"/>
</dbReference>
<dbReference type="InterPro" id="IPR036282">
    <property type="entry name" value="Glutathione-S-Trfase_C_sf"/>
</dbReference>
<accession>S3BWT0</accession>
<dbReference type="HOGENOM" id="CLU_039745_0_0_1"/>
<feature type="domain" description="GST N-terminal" evidence="2">
    <location>
        <begin position="9"/>
        <end position="79"/>
    </location>
</feature>
<reference evidence="4 5" key="1">
    <citation type="journal article" date="2013" name="BMC Genomics">
        <title>The genome and transcriptome of the pine saprophyte Ophiostoma piceae, and a comparison with the bark beetle-associated pine pathogen Grosmannia clavigera.</title>
        <authorList>
            <person name="Haridas S."/>
            <person name="Wang Y."/>
            <person name="Lim L."/>
            <person name="Massoumi Alamouti S."/>
            <person name="Jackman S."/>
            <person name="Docking R."/>
            <person name="Robertson G."/>
            <person name="Birol I."/>
            <person name="Bohlmann J."/>
            <person name="Breuil C."/>
        </authorList>
    </citation>
    <scope>NUCLEOTIDE SEQUENCE [LARGE SCALE GENOMIC DNA]</scope>
    <source>
        <strain evidence="4 5">UAMH 11346</strain>
    </source>
</reference>
<name>S3BWT0_OPHP1</name>